<accession>A0A2V3A4E6</accession>
<evidence type="ECO:0000313" key="2">
    <source>
        <dbReference type="Proteomes" id="UP000247150"/>
    </source>
</evidence>
<proteinExistence type="predicted"/>
<protein>
    <submittedName>
        <fullName evidence="1">Uncharacterized protein</fullName>
    </submittedName>
</protein>
<name>A0A2V3A4E6_9BACI</name>
<evidence type="ECO:0000313" key="1">
    <source>
        <dbReference type="EMBL" id="PWW31883.1"/>
    </source>
</evidence>
<sequence length="55" mass="6545">MVFHCKAFEHVESAVNQDPFIMENDYQTYEINEFIEANDENNWLMTSSQTVENLK</sequence>
<reference evidence="1 2" key="1">
    <citation type="submission" date="2018-05" db="EMBL/GenBank/DDBJ databases">
        <title>Freshwater and sediment microbial communities from various areas in North America, analyzing microbe dynamics in response to fracking.</title>
        <authorList>
            <person name="Lamendella R."/>
        </authorList>
    </citation>
    <scope>NUCLEOTIDE SEQUENCE [LARGE SCALE GENOMIC DNA]</scope>
    <source>
        <strain evidence="1 2">15_TX</strain>
    </source>
</reference>
<dbReference type="Proteomes" id="UP000247150">
    <property type="component" value="Unassembled WGS sequence"/>
</dbReference>
<comment type="caution">
    <text evidence="1">The sequence shown here is derived from an EMBL/GenBank/DDBJ whole genome shotgun (WGS) entry which is preliminary data.</text>
</comment>
<organism evidence="1 2">
    <name type="scientific">Cytobacillus oceanisediminis</name>
    <dbReference type="NCBI Taxonomy" id="665099"/>
    <lineage>
        <taxon>Bacteria</taxon>
        <taxon>Bacillati</taxon>
        <taxon>Bacillota</taxon>
        <taxon>Bacilli</taxon>
        <taxon>Bacillales</taxon>
        <taxon>Bacillaceae</taxon>
        <taxon>Cytobacillus</taxon>
    </lineage>
</organism>
<gene>
    <name evidence="1" type="ORF">DFO73_101141</name>
</gene>
<dbReference type="AlphaFoldDB" id="A0A2V3A4E6"/>
<dbReference type="RefSeq" id="WP_181395867.1">
    <property type="nucleotide sequence ID" value="NZ_QGTW01000001.1"/>
</dbReference>
<dbReference type="EMBL" id="QGTW01000001">
    <property type="protein sequence ID" value="PWW31883.1"/>
    <property type="molecule type" value="Genomic_DNA"/>
</dbReference>